<dbReference type="EMBL" id="CM010721">
    <property type="protein sequence ID" value="RZC69766.1"/>
    <property type="molecule type" value="Genomic_DNA"/>
</dbReference>
<name>A0A4Y7KAD4_PAPSO</name>
<evidence type="ECO:0000313" key="2">
    <source>
        <dbReference type="Proteomes" id="UP000316621"/>
    </source>
</evidence>
<reference evidence="1 2" key="1">
    <citation type="journal article" date="2018" name="Science">
        <title>The opium poppy genome and morphinan production.</title>
        <authorList>
            <person name="Guo L."/>
            <person name="Winzer T."/>
            <person name="Yang X."/>
            <person name="Li Y."/>
            <person name="Ning Z."/>
            <person name="He Z."/>
            <person name="Teodor R."/>
            <person name="Lu Y."/>
            <person name="Bowser T.A."/>
            <person name="Graham I.A."/>
            <person name="Ye K."/>
        </authorList>
    </citation>
    <scope>NUCLEOTIDE SEQUENCE [LARGE SCALE GENOMIC DNA]</scope>
    <source>
        <strain evidence="2">cv. HN1</strain>
        <tissue evidence="1">Leaves</tissue>
    </source>
</reference>
<keyword evidence="2" id="KW-1185">Reference proteome</keyword>
<evidence type="ECO:0000313" key="1">
    <source>
        <dbReference type="EMBL" id="RZC69766.1"/>
    </source>
</evidence>
<gene>
    <name evidence="1" type="ORF">C5167_032901</name>
</gene>
<dbReference type="Gramene" id="RZC69766">
    <property type="protein sequence ID" value="RZC69766"/>
    <property type="gene ID" value="C5167_032901"/>
</dbReference>
<sequence>MDETTGKAENVEQKGDLIRGEDGMVDAMRRIWHWCEAKEIEVNL</sequence>
<organism evidence="1 2">
    <name type="scientific">Papaver somniferum</name>
    <name type="common">Opium poppy</name>
    <dbReference type="NCBI Taxonomy" id="3469"/>
    <lineage>
        <taxon>Eukaryota</taxon>
        <taxon>Viridiplantae</taxon>
        <taxon>Streptophyta</taxon>
        <taxon>Embryophyta</taxon>
        <taxon>Tracheophyta</taxon>
        <taxon>Spermatophyta</taxon>
        <taxon>Magnoliopsida</taxon>
        <taxon>Ranunculales</taxon>
        <taxon>Papaveraceae</taxon>
        <taxon>Papaveroideae</taxon>
        <taxon>Papaver</taxon>
    </lineage>
</organism>
<proteinExistence type="predicted"/>
<dbReference type="AlphaFoldDB" id="A0A4Y7KAD4"/>
<accession>A0A4Y7KAD4</accession>
<dbReference type="Proteomes" id="UP000316621">
    <property type="component" value="Chromosome 7"/>
</dbReference>
<protein>
    <submittedName>
        <fullName evidence="1">Uncharacterized protein</fullName>
    </submittedName>
</protein>